<name>A0A1I7WQ21_HETBA</name>
<keyword evidence="2" id="KW-1185">Reference proteome</keyword>
<feature type="transmembrane region" description="Helical" evidence="1">
    <location>
        <begin position="54"/>
        <end position="71"/>
    </location>
</feature>
<sequence>MSPPERTPLLSSKILNSGNCEYKTLDVSSLEKKYENYDEILNSFDSWRCGRKRMLMISLALSAFTSFIISAVKYDKWLVRIALVIRGVSHVLLQRIT</sequence>
<reference evidence="3" key="1">
    <citation type="submission" date="2016-11" db="UniProtKB">
        <authorList>
            <consortium name="WormBaseParasite"/>
        </authorList>
    </citation>
    <scope>IDENTIFICATION</scope>
</reference>
<evidence type="ECO:0000313" key="2">
    <source>
        <dbReference type="Proteomes" id="UP000095283"/>
    </source>
</evidence>
<dbReference type="WBParaSite" id="Hba_07186">
    <property type="protein sequence ID" value="Hba_07186"/>
    <property type="gene ID" value="Hba_07186"/>
</dbReference>
<keyword evidence="1" id="KW-1133">Transmembrane helix</keyword>
<evidence type="ECO:0000313" key="3">
    <source>
        <dbReference type="WBParaSite" id="Hba_07186"/>
    </source>
</evidence>
<accession>A0A1I7WQ21</accession>
<protein>
    <submittedName>
        <fullName evidence="3">Transmembrane protein</fullName>
    </submittedName>
</protein>
<dbReference type="AlphaFoldDB" id="A0A1I7WQ21"/>
<proteinExistence type="predicted"/>
<evidence type="ECO:0000256" key="1">
    <source>
        <dbReference type="SAM" id="Phobius"/>
    </source>
</evidence>
<keyword evidence="1" id="KW-0812">Transmembrane</keyword>
<keyword evidence="1" id="KW-0472">Membrane</keyword>
<organism evidence="2 3">
    <name type="scientific">Heterorhabditis bacteriophora</name>
    <name type="common">Entomopathogenic nematode worm</name>
    <dbReference type="NCBI Taxonomy" id="37862"/>
    <lineage>
        <taxon>Eukaryota</taxon>
        <taxon>Metazoa</taxon>
        <taxon>Ecdysozoa</taxon>
        <taxon>Nematoda</taxon>
        <taxon>Chromadorea</taxon>
        <taxon>Rhabditida</taxon>
        <taxon>Rhabditina</taxon>
        <taxon>Rhabditomorpha</taxon>
        <taxon>Strongyloidea</taxon>
        <taxon>Heterorhabditidae</taxon>
        <taxon>Heterorhabditis</taxon>
    </lineage>
</organism>
<dbReference type="Proteomes" id="UP000095283">
    <property type="component" value="Unplaced"/>
</dbReference>